<reference evidence="2" key="1">
    <citation type="journal article" date="2023" name="Mol. Phylogenet. Evol.">
        <title>Genome-scale phylogeny and comparative genomics of the fungal order Sordariales.</title>
        <authorList>
            <person name="Hensen N."/>
            <person name="Bonometti L."/>
            <person name="Westerberg I."/>
            <person name="Brannstrom I.O."/>
            <person name="Guillou S."/>
            <person name="Cros-Aarteil S."/>
            <person name="Calhoun S."/>
            <person name="Haridas S."/>
            <person name="Kuo A."/>
            <person name="Mondo S."/>
            <person name="Pangilinan J."/>
            <person name="Riley R."/>
            <person name="LaButti K."/>
            <person name="Andreopoulos B."/>
            <person name="Lipzen A."/>
            <person name="Chen C."/>
            <person name="Yan M."/>
            <person name="Daum C."/>
            <person name="Ng V."/>
            <person name="Clum A."/>
            <person name="Steindorff A."/>
            <person name="Ohm R.A."/>
            <person name="Martin F."/>
            <person name="Silar P."/>
            <person name="Natvig D.O."/>
            <person name="Lalanne C."/>
            <person name="Gautier V."/>
            <person name="Ament-Velasquez S.L."/>
            <person name="Kruys A."/>
            <person name="Hutchinson M.I."/>
            <person name="Powell A.J."/>
            <person name="Barry K."/>
            <person name="Miller A.N."/>
            <person name="Grigoriev I.V."/>
            <person name="Debuchy R."/>
            <person name="Gladieux P."/>
            <person name="Hiltunen Thoren M."/>
            <person name="Johannesson H."/>
        </authorList>
    </citation>
    <scope>NUCLEOTIDE SEQUENCE</scope>
    <source>
        <strain evidence="2">CBS 560.94</strain>
    </source>
</reference>
<sequence length="202" mass="22119">MPESVRLAHPANTTQSRQHAQHIKEPQSHRPEPQHLPKPAQGALAHQPQAFVFHLHCQASTSPVAPLRGWLARGHPLTDLLTCSAVHGLQCRSLPVRLLLQLRKSRVRVVGRGGRGRLVGRVTVPGLFCGAAHRTLCGSCLSSQSSDSPGLSLLFCFFSFQVPHFLHRSRVRPTSGSRARVRFPLALVALKVLGSVRSVRNC</sequence>
<accession>A0AAE0JQ03</accession>
<reference evidence="2" key="2">
    <citation type="submission" date="2023-06" db="EMBL/GenBank/DDBJ databases">
        <authorList>
            <consortium name="Lawrence Berkeley National Laboratory"/>
            <person name="Haridas S."/>
            <person name="Hensen N."/>
            <person name="Bonometti L."/>
            <person name="Westerberg I."/>
            <person name="Brannstrom I.O."/>
            <person name="Guillou S."/>
            <person name="Cros-Aarteil S."/>
            <person name="Calhoun S."/>
            <person name="Kuo A."/>
            <person name="Mondo S."/>
            <person name="Pangilinan J."/>
            <person name="Riley R."/>
            <person name="Labutti K."/>
            <person name="Andreopoulos B."/>
            <person name="Lipzen A."/>
            <person name="Chen C."/>
            <person name="Yanf M."/>
            <person name="Daum C."/>
            <person name="Ng V."/>
            <person name="Clum A."/>
            <person name="Steindorff A."/>
            <person name="Ohm R."/>
            <person name="Martin F."/>
            <person name="Silar P."/>
            <person name="Natvig D."/>
            <person name="Lalanne C."/>
            <person name="Gautier V."/>
            <person name="Ament-Velasquez S.L."/>
            <person name="Kruys A."/>
            <person name="Hutchinson M.I."/>
            <person name="Powell A.J."/>
            <person name="Barry K."/>
            <person name="Miller A.N."/>
            <person name="Grigoriev I.V."/>
            <person name="Debuchy R."/>
            <person name="Gladieux P."/>
            <person name="Thoren M.H."/>
            <person name="Johannesson H."/>
        </authorList>
    </citation>
    <scope>NUCLEOTIDE SEQUENCE</scope>
    <source>
        <strain evidence="2">CBS 560.94</strain>
    </source>
</reference>
<name>A0AAE0JQ03_9PEZI</name>
<dbReference type="EMBL" id="JAUEPP010000001">
    <property type="protein sequence ID" value="KAK3355634.1"/>
    <property type="molecule type" value="Genomic_DNA"/>
</dbReference>
<comment type="caution">
    <text evidence="2">The sequence shown here is derived from an EMBL/GenBank/DDBJ whole genome shotgun (WGS) entry which is preliminary data.</text>
</comment>
<evidence type="ECO:0000256" key="1">
    <source>
        <dbReference type="SAM" id="MobiDB-lite"/>
    </source>
</evidence>
<dbReference type="Proteomes" id="UP001278500">
    <property type="component" value="Unassembled WGS sequence"/>
</dbReference>
<dbReference type="GeneID" id="87866243"/>
<evidence type="ECO:0000313" key="3">
    <source>
        <dbReference type="Proteomes" id="UP001278500"/>
    </source>
</evidence>
<protein>
    <submittedName>
        <fullName evidence="2">Uncharacterized protein</fullName>
    </submittedName>
</protein>
<feature type="compositionally biased region" description="Basic and acidic residues" evidence="1">
    <location>
        <begin position="22"/>
        <end position="35"/>
    </location>
</feature>
<keyword evidence="3" id="KW-1185">Reference proteome</keyword>
<proteinExistence type="predicted"/>
<dbReference type="RefSeq" id="XP_062687012.1">
    <property type="nucleotide sequence ID" value="XM_062829089.1"/>
</dbReference>
<evidence type="ECO:0000313" key="2">
    <source>
        <dbReference type="EMBL" id="KAK3355634.1"/>
    </source>
</evidence>
<organism evidence="2 3">
    <name type="scientific">Neurospora tetraspora</name>
    <dbReference type="NCBI Taxonomy" id="94610"/>
    <lineage>
        <taxon>Eukaryota</taxon>
        <taxon>Fungi</taxon>
        <taxon>Dikarya</taxon>
        <taxon>Ascomycota</taxon>
        <taxon>Pezizomycotina</taxon>
        <taxon>Sordariomycetes</taxon>
        <taxon>Sordariomycetidae</taxon>
        <taxon>Sordariales</taxon>
        <taxon>Sordariaceae</taxon>
        <taxon>Neurospora</taxon>
    </lineage>
</organism>
<feature type="region of interest" description="Disordered" evidence="1">
    <location>
        <begin position="1"/>
        <end position="43"/>
    </location>
</feature>
<gene>
    <name evidence="2" type="ORF">B0H65DRAFT_53838</name>
</gene>
<dbReference type="AlphaFoldDB" id="A0AAE0JQ03"/>